<evidence type="ECO:0000256" key="14">
    <source>
        <dbReference type="PROSITE-ProRule" id="PRU01360"/>
    </source>
</evidence>
<keyword evidence="9" id="KW-0406">Ion transport</keyword>
<dbReference type="Pfam" id="PF00593">
    <property type="entry name" value="TonB_dep_Rec_b-barrel"/>
    <property type="match status" value="1"/>
</dbReference>
<evidence type="ECO:0000259" key="17">
    <source>
        <dbReference type="Pfam" id="PF07715"/>
    </source>
</evidence>
<keyword evidence="11 14" id="KW-0472">Membrane</keyword>
<dbReference type="CDD" id="cd01347">
    <property type="entry name" value="ligand_gated_channel"/>
    <property type="match status" value="1"/>
</dbReference>
<dbReference type="SUPFAM" id="SSF56935">
    <property type="entry name" value="Porins"/>
    <property type="match status" value="1"/>
</dbReference>
<evidence type="ECO:0000313" key="18">
    <source>
        <dbReference type="EMBL" id="MBC9932019.1"/>
    </source>
</evidence>
<evidence type="ECO:0000256" key="8">
    <source>
        <dbReference type="ARBA" id="ARBA00023004"/>
    </source>
</evidence>
<dbReference type="NCBIfam" id="TIGR01783">
    <property type="entry name" value="TonB-siderophor"/>
    <property type="match status" value="1"/>
</dbReference>
<dbReference type="Gene3D" id="2.170.130.10">
    <property type="entry name" value="TonB-dependent receptor, plug domain"/>
    <property type="match status" value="1"/>
</dbReference>
<keyword evidence="6 14" id="KW-0812">Transmembrane</keyword>
<comment type="similarity">
    <text evidence="2 14 15">Belongs to the TonB-dependent receptor family.</text>
</comment>
<evidence type="ECO:0000256" key="13">
    <source>
        <dbReference type="ARBA" id="ARBA00023237"/>
    </source>
</evidence>
<keyword evidence="7" id="KW-0732">Signal</keyword>
<protein>
    <submittedName>
        <fullName evidence="18">TonB-dependent siderophore receptor</fullName>
    </submittedName>
</protein>
<keyword evidence="4 14" id="KW-1134">Transmembrane beta strand</keyword>
<dbReference type="InterPro" id="IPR036942">
    <property type="entry name" value="Beta-barrel_TonB_sf"/>
</dbReference>
<evidence type="ECO:0000256" key="4">
    <source>
        <dbReference type="ARBA" id="ARBA00022452"/>
    </source>
</evidence>
<dbReference type="Proteomes" id="UP000659124">
    <property type="component" value="Unassembled WGS sequence"/>
</dbReference>
<gene>
    <name evidence="18" type="ORF">ICL07_16665</name>
</gene>
<keyword evidence="3 14" id="KW-0813">Transport</keyword>
<comment type="subcellular location">
    <subcellularLocation>
        <location evidence="1 14">Cell outer membrane</location>
        <topology evidence="1 14">Multi-pass membrane protein</topology>
    </subcellularLocation>
</comment>
<evidence type="ECO:0000256" key="15">
    <source>
        <dbReference type="RuleBase" id="RU003357"/>
    </source>
</evidence>
<reference evidence="18 19" key="1">
    <citation type="submission" date="2020-09" db="EMBL/GenBank/DDBJ databases">
        <title>Genome sequences of type strains of Chitinophaga qingshengii and Chitinophaga varians.</title>
        <authorList>
            <person name="Kittiwongwattana C."/>
        </authorList>
    </citation>
    <scope>NUCLEOTIDE SEQUENCE [LARGE SCALE GENOMIC DNA]</scope>
    <source>
        <strain evidence="18 19">JCM 30026</strain>
    </source>
</reference>
<keyword evidence="12 18" id="KW-0675">Receptor</keyword>
<evidence type="ECO:0000256" key="10">
    <source>
        <dbReference type="ARBA" id="ARBA00023077"/>
    </source>
</evidence>
<dbReference type="InterPro" id="IPR039426">
    <property type="entry name" value="TonB-dep_rcpt-like"/>
</dbReference>
<evidence type="ECO:0000256" key="6">
    <source>
        <dbReference type="ARBA" id="ARBA00022692"/>
    </source>
</evidence>
<feature type="domain" description="TonB-dependent receptor-like beta-barrel" evidence="16">
    <location>
        <begin position="266"/>
        <end position="669"/>
    </location>
</feature>
<organism evidence="18 19">
    <name type="scientific">Chitinophaga qingshengii</name>
    <dbReference type="NCBI Taxonomy" id="1569794"/>
    <lineage>
        <taxon>Bacteria</taxon>
        <taxon>Pseudomonadati</taxon>
        <taxon>Bacteroidota</taxon>
        <taxon>Chitinophagia</taxon>
        <taxon>Chitinophagales</taxon>
        <taxon>Chitinophagaceae</taxon>
        <taxon>Chitinophaga</taxon>
    </lineage>
</organism>
<accession>A0ABR7TSR6</accession>
<keyword evidence="5" id="KW-0410">Iron transport</keyword>
<keyword evidence="10 15" id="KW-0798">TonB box</keyword>
<evidence type="ECO:0000256" key="5">
    <source>
        <dbReference type="ARBA" id="ARBA00022496"/>
    </source>
</evidence>
<dbReference type="Gene3D" id="2.40.170.20">
    <property type="entry name" value="TonB-dependent receptor, beta-barrel domain"/>
    <property type="match status" value="1"/>
</dbReference>
<name>A0ABR7TSR6_9BACT</name>
<dbReference type="InterPro" id="IPR037066">
    <property type="entry name" value="Plug_dom_sf"/>
</dbReference>
<evidence type="ECO:0000256" key="11">
    <source>
        <dbReference type="ARBA" id="ARBA00023136"/>
    </source>
</evidence>
<dbReference type="RefSeq" id="WP_188089157.1">
    <property type="nucleotide sequence ID" value="NZ_JACVFC010000002.1"/>
</dbReference>
<comment type="caution">
    <text evidence="18">The sequence shown here is derived from an EMBL/GenBank/DDBJ whole genome shotgun (WGS) entry which is preliminary data.</text>
</comment>
<proteinExistence type="inferred from homology"/>
<dbReference type="InterPro" id="IPR010105">
    <property type="entry name" value="TonB_sidphr_rcpt"/>
</dbReference>
<dbReference type="PROSITE" id="PS52016">
    <property type="entry name" value="TONB_DEPENDENT_REC_3"/>
    <property type="match status" value="1"/>
</dbReference>
<evidence type="ECO:0000256" key="3">
    <source>
        <dbReference type="ARBA" id="ARBA00022448"/>
    </source>
</evidence>
<dbReference type="Pfam" id="PF07715">
    <property type="entry name" value="Plug"/>
    <property type="match status" value="1"/>
</dbReference>
<dbReference type="PANTHER" id="PTHR32552:SF68">
    <property type="entry name" value="FERRICHROME OUTER MEMBRANE TRANSPORTER_PHAGE RECEPTOR"/>
    <property type="match status" value="1"/>
</dbReference>
<keyword evidence="8" id="KW-0408">Iron</keyword>
<evidence type="ECO:0000256" key="7">
    <source>
        <dbReference type="ARBA" id="ARBA00022729"/>
    </source>
</evidence>
<evidence type="ECO:0000256" key="9">
    <source>
        <dbReference type="ARBA" id="ARBA00023065"/>
    </source>
</evidence>
<dbReference type="PANTHER" id="PTHR32552">
    <property type="entry name" value="FERRICHROME IRON RECEPTOR-RELATED"/>
    <property type="match status" value="1"/>
</dbReference>
<feature type="domain" description="TonB-dependent receptor plug" evidence="17">
    <location>
        <begin position="60"/>
        <end position="158"/>
    </location>
</feature>
<dbReference type="EMBL" id="JACVFC010000002">
    <property type="protein sequence ID" value="MBC9932019.1"/>
    <property type="molecule type" value="Genomic_DNA"/>
</dbReference>
<evidence type="ECO:0000256" key="12">
    <source>
        <dbReference type="ARBA" id="ARBA00023170"/>
    </source>
</evidence>
<evidence type="ECO:0000256" key="1">
    <source>
        <dbReference type="ARBA" id="ARBA00004571"/>
    </source>
</evidence>
<evidence type="ECO:0000259" key="16">
    <source>
        <dbReference type="Pfam" id="PF00593"/>
    </source>
</evidence>
<keyword evidence="13 14" id="KW-0998">Cell outer membrane</keyword>
<dbReference type="InterPro" id="IPR012910">
    <property type="entry name" value="Plug_dom"/>
</dbReference>
<dbReference type="InterPro" id="IPR000531">
    <property type="entry name" value="Beta-barrel_TonB"/>
</dbReference>
<sequence>MNKTLPVLIVLFPVTLYSYGQHKTDSLRKQRLREIIVLDKKKSIKADSMASTLRLEGRILETPQNITSVTNELIREQGGLEIKDIVRNASGLKMGYNSSVFDASSTVMVRGFGAITYVNGMPQRSTMGALIDDAAIMERVDFVKGPAGFLLSAGEPGGSINITTKTPGPQAIRQVELAGGSFGLLRVSGDVGSAVKTKGFSYRINAAYQQQQSFQDFIKTRKYIVSPVLQYNFKPGTWLLAEYNLIRMTADGGSSVTQVGTDADILQHRIGNNYAGDPNLPQSYTESQNARLLFSHRFNSEWKMTVQSKYTVTPGAAWSLLSDNYSPVNFDQTNITRRLPQYSAVTGRVAAAQAYVNGTFNTGRAVNHQLVAGIDYNYSKDEFSVAYGQYTFAFDRKQPQYGLPADSVQALSKPRVIMRENNWWSAFVYNTTRVHQNWLFNYGGRFTFNMPVTTNSKTPLRNETAFSPRLGITRLLGENTSIYAVYDQSFIPQAGADFAGNNFKPLRGNSIEAGAKREWFQRKLITTLAVYHIAKNNLLVSDLQHPGFSRQIGQATSTGVEADIIGRLSNRFTVSTNYAYTYAITSKDSRPENEGTRLAFTPEQMINTWLQYAIPVTREARLSLSAGQTTVTRTATYTPGVYLKGYTKLDAGVSWDAGRWYVRIIADNLSNKRYFSSGDILIGSIRPGEKSYYYIEGAPISFKAFAGIRL</sequence>
<keyword evidence="19" id="KW-1185">Reference proteome</keyword>
<evidence type="ECO:0000313" key="19">
    <source>
        <dbReference type="Proteomes" id="UP000659124"/>
    </source>
</evidence>
<evidence type="ECO:0000256" key="2">
    <source>
        <dbReference type="ARBA" id="ARBA00009810"/>
    </source>
</evidence>